<evidence type="ECO:0000313" key="3">
    <source>
        <dbReference type="Proteomes" id="UP000256253"/>
    </source>
</evidence>
<feature type="region of interest" description="Disordered" evidence="1">
    <location>
        <begin position="26"/>
        <end position="66"/>
    </location>
</feature>
<reference evidence="2 3" key="1">
    <citation type="submission" date="2018-08" db="EMBL/GenBank/DDBJ databases">
        <title>Sequencing the genomes of 1000 actinobacteria strains.</title>
        <authorList>
            <person name="Klenk H.-P."/>
        </authorList>
    </citation>
    <scope>NUCLEOTIDE SEQUENCE [LARGE SCALE GENOMIC DNA]</scope>
    <source>
        <strain evidence="2 3">DSM 22967</strain>
    </source>
</reference>
<dbReference type="OrthoDB" id="5149609at2"/>
<feature type="compositionally biased region" description="Basic and acidic residues" evidence="1">
    <location>
        <begin position="40"/>
        <end position="49"/>
    </location>
</feature>
<feature type="compositionally biased region" description="Low complexity" evidence="1">
    <location>
        <begin position="50"/>
        <end position="66"/>
    </location>
</feature>
<protein>
    <submittedName>
        <fullName evidence="2">Uncharacterized protein</fullName>
    </submittedName>
</protein>
<name>A0A3D9V2S7_9MICO</name>
<dbReference type="AlphaFoldDB" id="A0A3D9V2S7"/>
<keyword evidence="3" id="KW-1185">Reference proteome</keyword>
<comment type="caution">
    <text evidence="2">The sequence shown here is derived from an EMBL/GenBank/DDBJ whole genome shotgun (WGS) entry which is preliminary data.</text>
</comment>
<gene>
    <name evidence="2" type="ORF">DFJ65_2498</name>
</gene>
<proteinExistence type="predicted"/>
<organism evidence="2 3">
    <name type="scientific">Calidifontibacter indicus</name>
    <dbReference type="NCBI Taxonomy" id="419650"/>
    <lineage>
        <taxon>Bacteria</taxon>
        <taxon>Bacillati</taxon>
        <taxon>Actinomycetota</taxon>
        <taxon>Actinomycetes</taxon>
        <taxon>Micrococcales</taxon>
        <taxon>Dermacoccaceae</taxon>
        <taxon>Calidifontibacter</taxon>
    </lineage>
</organism>
<dbReference type="EMBL" id="QTUA01000001">
    <property type="protein sequence ID" value="REF31431.1"/>
    <property type="molecule type" value="Genomic_DNA"/>
</dbReference>
<dbReference type="RefSeq" id="WP_115923264.1">
    <property type="nucleotide sequence ID" value="NZ_QTUA01000001.1"/>
</dbReference>
<accession>A0A3D9V2S7</accession>
<sequence length="164" mass="16435">MSEKSDPTATDTGSVADEAMKLMESLGMWAATAGHSTDAPPKESMRDDSPGQPDAGASGAPSGSGCDCGPTAHFPAVCKVCPVCRVGAFLEGLSPEVMERFADIIAMVAGSLQAVAQQRRAQADAATSAPDAAAAATRPSTRKVRVTGDAPGGEEAVDPSGSAE</sequence>
<dbReference type="Proteomes" id="UP000256253">
    <property type="component" value="Unassembled WGS sequence"/>
</dbReference>
<evidence type="ECO:0000256" key="1">
    <source>
        <dbReference type="SAM" id="MobiDB-lite"/>
    </source>
</evidence>
<feature type="region of interest" description="Disordered" evidence="1">
    <location>
        <begin position="123"/>
        <end position="164"/>
    </location>
</feature>
<evidence type="ECO:0000313" key="2">
    <source>
        <dbReference type="EMBL" id="REF31431.1"/>
    </source>
</evidence>
<feature type="compositionally biased region" description="Low complexity" evidence="1">
    <location>
        <begin position="123"/>
        <end position="139"/>
    </location>
</feature>